<accession>A0A6J6QL50</accession>
<dbReference type="Gene3D" id="3.40.50.2000">
    <property type="entry name" value="Glycogen Phosphorylase B"/>
    <property type="match status" value="2"/>
</dbReference>
<feature type="domain" description="Glycosyl transferase family 1" evidence="1">
    <location>
        <begin position="200"/>
        <end position="354"/>
    </location>
</feature>
<protein>
    <submittedName>
        <fullName evidence="2">Unannotated protein</fullName>
    </submittedName>
</protein>
<proteinExistence type="predicted"/>
<dbReference type="PANTHER" id="PTHR45947:SF3">
    <property type="entry name" value="SULFOQUINOVOSYL TRANSFERASE SQD2"/>
    <property type="match status" value="1"/>
</dbReference>
<dbReference type="SUPFAM" id="SSF53756">
    <property type="entry name" value="UDP-Glycosyltransferase/glycogen phosphorylase"/>
    <property type="match status" value="1"/>
</dbReference>
<dbReference type="GO" id="GO:0016757">
    <property type="term" value="F:glycosyltransferase activity"/>
    <property type="evidence" value="ECO:0007669"/>
    <property type="project" value="InterPro"/>
</dbReference>
<dbReference type="AlphaFoldDB" id="A0A6J6QL50"/>
<organism evidence="2">
    <name type="scientific">freshwater metagenome</name>
    <dbReference type="NCBI Taxonomy" id="449393"/>
    <lineage>
        <taxon>unclassified sequences</taxon>
        <taxon>metagenomes</taxon>
        <taxon>ecological metagenomes</taxon>
    </lineage>
</organism>
<evidence type="ECO:0000259" key="1">
    <source>
        <dbReference type="Pfam" id="PF00534"/>
    </source>
</evidence>
<reference evidence="2" key="1">
    <citation type="submission" date="2020-05" db="EMBL/GenBank/DDBJ databases">
        <authorList>
            <person name="Chiriac C."/>
            <person name="Salcher M."/>
            <person name="Ghai R."/>
            <person name="Kavagutti S V."/>
        </authorList>
    </citation>
    <scope>NUCLEOTIDE SEQUENCE</scope>
</reference>
<gene>
    <name evidence="2" type="ORF">UFOPK2399_01917</name>
</gene>
<dbReference type="InterPro" id="IPR050194">
    <property type="entry name" value="Glycosyltransferase_grp1"/>
</dbReference>
<name>A0A6J6QL50_9ZZZZ</name>
<dbReference type="EMBL" id="CAEZXP010000010">
    <property type="protein sequence ID" value="CAB4709715.1"/>
    <property type="molecule type" value="Genomic_DNA"/>
</dbReference>
<evidence type="ECO:0000313" key="2">
    <source>
        <dbReference type="EMBL" id="CAB4709715.1"/>
    </source>
</evidence>
<dbReference type="Pfam" id="PF00534">
    <property type="entry name" value="Glycos_transf_1"/>
    <property type="match status" value="1"/>
</dbReference>
<sequence>MGNRTEPTLLLISRRAFYPVHAAVLRALATTYEVSVAVLGAEEQELPDVHRSLGWVTPDELREWGIRVELLPPSGADWADDAAAIRNCLAGVDPDAVWVQEEPVDLIALEVLAAYRRQRERPRIGCAVCENIFQRGDLRTRLRRRHLWPRLDVLLPVAQASLAGVRAVGMPRSIASAELVAGIDAPTDLLLRAPRSGVSDFRIGFVGRLVPEKGWADVLAALVELPGTSAAFAGDGPDRDALVAALAQPSLGGRAAWEGLLAKDDLWNFYRSLDCLVVPSRTTATWKEQFGAVIADAFAVGVPVVAFDSGAIAEVVGDAGIVVPEGDVEALTAALARVRDERHLREQLATAGRARYETEFSINAYAGKIAAAYGLRRRSSAGVA</sequence>
<dbReference type="PANTHER" id="PTHR45947">
    <property type="entry name" value="SULFOQUINOVOSYL TRANSFERASE SQD2"/>
    <property type="match status" value="1"/>
</dbReference>
<dbReference type="InterPro" id="IPR001296">
    <property type="entry name" value="Glyco_trans_1"/>
</dbReference>